<protein>
    <recommendedName>
        <fullName evidence="1">Reverse transcriptase domain-containing protein</fullName>
    </recommendedName>
</protein>
<dbReference type="SUPFAM" id="SSF56672">
    <property type="entry name" value="DNA/RNA polymerases"/>
    <property type="match status" value="1"/>
</dbReference>
<dbReference type="Gene3D" id="3.10.10.10">
    <property type="entry name" value="HIV Type 1 Reverse Transcriptase, subunit A, domain 1"/>
    <property type="match status" value="1"/>
</dbReference>
<organism evidence="2 3">
    <name type="scientific">Streblomastix strix</name>
    <dbReference type="NCBI Taxonomy" id="222440"/>
    <lineage>
        <taxon>Eukaryota</taxon>
        <taxon>Metamonada</taxon>
        <taxon>Preaxostyla</taxon>
        <taxon>Oxymonadida</taxon>
        <taxon>Streblomastigidae</taxon>
        <taxon>Streblomastix</taxon>
    </lineage>
</organism>
<dbReference type="InterPro" id="IPR043502">
    <property type="entry name" value="DNA/RNA_pol_sf"/>
</dbReference>
<name>A0A5J4TAW4_9EUKA</name>
<evidence type="ECO:0000259" key="1">
    <source>
        <dbReference type="PROSITE" id="PS50878"/>
    </source>
</evidence>
<dbReference type="PROSITE" id="PS50878">
    <property type="entry name" value="RT_POL"/>
    <property type="match status" value="1"/>
</dbReference>
<dbReference type="Proteomes" id="UP000324800">
    <property type="component" value="Unassembled WGS sequence"/>
</dbReference>
<gene>
    <name evidence="2" type="ORF">EZS28_049898</name>
</gene>
<evidence type="ECO:0000313" key="3">
    <source>
        <dbReference type="Proteomes" id="UP000324800"/>
    </source>
</evidence>
<proteinExistence type="predicted"/>
<dbReference type="InterPro" id="IPR000477">
    <property type="entry name" value="RT_dom"/>
</dbReference>
<dbReference type="EMBL" id="SNRW01036071">
    <property type="protein sequence ID" value="KAA6354575.1"/>
    <property type="molecule type" value="Genomic_DNA"/>
</dbReference>
<dbReference type="Pfam" id="PF00078">
    <property type="entry name" value="RVT_1"/>
    <property type="match status" value="1"/>
</dbReference>
<reference evidence="2 3" key="1">
    <citation type="submission" date="2019-03" db="EMBL/GenBank/DDBJ databases">
        <title>Single cell metagenomics reveals metabolic interactions within the superorganism composed of flagellate Streblomastix strix and complex community of Bacteroidetes bacteria on its surface.</title>
        <authorList>
            <person name="Treitli S.C."/>
            <person name="Kolisko M."/>
            <person name="Husnik F."/>
            <person name="Keeling P."/>
            <person name="Hampl V."/>
        </authorList>
    </citation>
    <scope>NUCLEOTIDE SEQUENCE [LARGE SCALE GENOMIC DNA]</scope>
    <source>
        <strain evidence="2">ST1C</strain>
    </source>
</reference>
<comment type="caution">
    <text evidence="2">The sequence shown here is derived from an EMBL/GenBank/DDBJ whole genome shotgun (WGS) entry which is preliminary data.</text>
</comment>
<dbReference type="AlphaFoldDB" id="A0A5J4TAW4"/>
<dbReference type="PANTHER" id="PTHR33050">
    <property type="entry name" value="REVERSE TRANSCRIPTASE DOMAIN-CONTAINING PROTEIN"/>
    <property type="match status" value="1"/>
</dbReference>
<dbReference type="InterPro" id="IPR052055">
    <property type="entry name" value="Hepadnavirus_pol/RT"/>
</dbReference>
<feature type="domain" description="Reverse transcriptase" evidence="1">
    <location>
        <begin position="23"/>
        <end position="144"/>
    </location>
</feature>
<sequence>MKFRGTEEEAMEYKIMLEEELKENIVKPIRKEQIKRNNLTFMIKKAKGKCRKILDTKVLNKQIADYHFKMHDSNVVKQIIRLGDWGISLDPSSAFHHLIVQIESQSYVTFEFQNNYYTYRAMPFGTKHSPIYFATAMEPIMQQI</sequence>
<accession>A0A5J4TAW4</accession>
<dbReference type="OrthoDB" id="2286242at2759"/>
<evidence type="ECO:0000313" key="2">
    <source>
        <dbReference type="EMBL" id="KAA6354575.1"/>
    </source>
</evidence>
<dbReference type="PANTHER" id="PTHR33050:SF7">
    <property type="entry name" value="RIBONUCLEASE H"/>
    <property type="match status" value="1"/>
</dbReference>